<dbReference type="RefSeq" id="WP_138215716.1">
    <property type="nucleotide sequence ID" value="NZ_VASG01000006.1"/>
</dbReference>
<dbReference type="AlphaFoldDB" id="A0A5R8ZYN7"/>
<accession>A0A5R8ZYN7</accession>
<comment type="caution">
    <text evidence="3">The sequence shown here is derived from an EMBL/GenBank/DDBJ whole genome shotgun (WGS) entry which is preliminary data.</text>
</comment>
<reference evidence="3 4" key="1">
    <citation type="submission" date="2019-05" db="EMBL/GenBank/DDBJ databases">
        <authorList>
            <person name="Moore K."/>
            <person name="O'Neill P."/>
            <person name="Farbos A."/>
            <person name="Studholme D.J."/>
        </authorList>
    </citation>
    <scope>NUCLEOTIDE SEQUENCE [LARGE SCALE GENOMIC DNA]</scope>
    <source>
        <strain evidence="3 4">DSM 9128</strain>
    </source>
</reference>
<evidence type="ECO:0000256" key="2">
    <source>
        <dbReference type="SAM" id="Phobius"/>
    </source>
</evidence>
<gene>
    <name evidence="3" type="ORF">FEA48_22185</name>
</gene>
<dbReference type="Proteomes" id="UP000307510">
    <property type="component" value="Unassembled WGS sequence"/>
</dbReference>
<reference evidence="4" key="2">
    <citation type="submission" date="2019-06" db="EMBL/GenBank/DDBJ databases">
        <title>AzeR, a transcriptional regulator that responds to azelaic acid in Pseudomonas nitroreducens.</title>
        <authorList>
            <person name="Bez C."/>
            <person name="Javvadi S.G."/>
            <person name="Bertani I."/>
            <person name="Devescovi G."/>
            <person name="Studholme D.J."/>
            <person name="Geller A."/>
            <person name="Levy A."/>
            <person name="Venturi V."/>
        </authorList>
    </citation>
    <scope>NUCLEOTIDE SEQUENCE [LARGE SCALE GENOMIC DNA]</scope>
    <source>
        <strain evidence="4">DSM 9128</strain>
    </source>
</reference>
<organism evidence="3 4">
    <name type="scientific">Pseudomonas nitroreducens</name>
    <dbReference type="NCBI Taxonomy" id="46680"/>
    <lineage>
        <taxon>Bacteria</taxon>
        <taxon>Pseudomonadati</taxon>
        <taxon>Pseudomonadota</taxon>
        <taxon>Gammaproteobacteria</taxon>
        <taxon>Pseudomonadales</taxon>
        <taxon>Pseudomonadaceae</taxon>
        <taxon>Pseudomonas</taxon>
    </lineage>
</organism>
<name>A0A5R8ZYN7_PSENT</name>
<keyword evidence="2" id="KW-1133">Transmembrane helix</keyword>
<evidence type="ECO:0000313" key="3">
    <source>
        <dbReference type="EMBL" id="TLP71531.1"/>
    </source>
</evidence>
<sequence>MSSVAPDLRQLQELPLPPLPSYWPPAWGWWVLLMALIVVAALLGLRRYQRWRGQRYRREALAQLDLLTRQAPEQRRELAALLKRCALSIPALRNRRAEITTLNGPAWQAFLQCQCPRPLASDLAERLAQLAYAPAAQLQRWPQADWDALFAQARLWLEAHRVAA</sequence>
<protein>
    <submittedName>
        <fullName evidence="3">DUF4381 domain-containing protein</fullName>
    </submittedName>
</protein>
<proteinExistence type="predicted"/>
<evidence type="ECO:0000313" key="4">
    <source>
        <dbReference type="Proteomes" id="UP000307510"/>
    </source>
</evidence>
<dbReference type="Pfam" id="PF14316">
    <property type="entry name" value="DUF4381"/>
    <property type="match status" value="1"/>
</dbReference>
<keyword evidence="2" id="KW-0812">Transmembrane</keyword>
<evidence type="ECO:0000256" key="1">
    <source>
        <dbReference type="SAM" id="Coils"/>
    </source>
</evidence>
<feature type="coiled-coil region" evidence="1">
    <location>
        <begin position="57"/>
        <end position="84"/>
    </location>
</feature>
<keyword evidence="1" id="KW-0175">Coiled coil</keyword>
<dbReference type="EMBL" id="VASG01000006">
    <property type="protein sequence ID" value="TLP71531.1"/>
    <property type="molecule type" value="Genomic_DNA"/>
</dbReference>
<keyword evidence="2" id="KW-0472">Membrane</keyword>
<feature type="transmembrane region" description="Helical" evidence="2">
    <location>
        <begin position="27"/>
        <end position="45"/>
    </location>
</feature>
<dbReference type="InterPro" id="IPR025489">
    <property type="entry name" value="DUF4381"/>
</dbReference>